<protein>
    <recommendedName>
        <fullName evidence="3">Sulfotransferase family protein</fullName>
    </recommendedName>
</protein>
<dbReference type="InterPro" id="IPR027417">
    <property type="entry name" value="P-loop_NTPase"/>
</dbReference>
<name>A0A2W5SJP8_CERSP</name>
<reference evidence="1 2" key="1">
    <citation type="submission" date="2017-08" db="EMBL/GenBank/DDBJ databases">
        <title>Infants hospitalized years apart are colonized by the same room-sourced microbial strains.</title>
        <authorList>
            <person name="Brooks B."/>
            <person name="Olm M.R."/>
            <person name="Firek B.A."/>
            <person name="Baker R."/>
            <person name="Thomas B.C."/>
            <person name="Morowitz M.J."/>
            <person name="Banfield J.F."/>
        </authorList>
    </citation>
    <scope>NUCLEOTIDE SEQUENCE [LARGE SCALE GENOMIC DNA]</scope>
    <source>
        <strain evidence="1">S2_003_000_R2_11</strain>
    </source>
</reference>
<sequence>MDLIRNPIVFLHIPKTAGQTVHNALARAVGASRVSPVRVHTQAAGGAGQFPAGHALYSGHLDWDGIDSLPIGRFTFTVLRAPKERIASFYFYLRREAERLSPEELAAPENIGRRRALHWSAEDYFLGGDEAWQGFLRDHYDNFYCSYFGTGRYRGAAEFRTLSDTEALSRAAQGLARIDGVFRTDALDRLERVLDERYGFRLQLADRFDNAGDARTEPRWPRLLDRLGSDKARRTIEAFAERDAVLFDRQQALA</sequence>
<dbReference type="Proteomes" id="UP000248975">
    <property type="component" value="Unassembled WGS sequence"/>
</dbReference>
<dbReference type="Gene3D" id="3.40.50.300">
    <property type="entry name" value="P-loop containing nucleotide triphosphate hydrolases"/>
    <property type="match status" value="1"/>
</dbReference>
<accession>A0A2W5SJP8</accession>
<evidence type="ECO:0008006" key="3">
    <source>
        <dbReference type="Google" id="ProtNLM"/>
    </source>
</evidence>
<comment type="caution">
    <text evidence="1">The sequence shown here is derived from an EMBL/GenBank/DDBJ whole genome shotgun (WGS) entry which is preliminary data.</text>
</comment>
<gene>
    <name evidence="1" type="ORF">DI533_04465</name>
</gene>
<evidence type="ECO:0000313" key="2">
    <source>
        <dbReference type="Proteomes" id="UP000248975"/>
    </source>
</evidence>
<evidence type="ECO:0000313" key="1">
    <source>
        <dbReference type="EMBL" id="PZQ99894.1"/>
    </source>
</evidence>
<dbReference type="EMBL" id="QFQS01000001">
    <property type="protein sequence ID" value="PZQ99894.1"/>
    <property type="molecule type" value="Genomic_DNA"/>
</dbReference>
<dbReference type="AlphaFoldDB" id="A0A2W5SJP8"/>
<proteinExistence type="predicted"/>
<organism evidence="1 2">
    <name type="scientific">Cereibacter sphaeroides</name>
    <name type="common">Rhodobacter sphaeroides</name>
    <dbReference type="NCBI Taxonomy" id="1063"/>
    <lineage>
        <taxon>Bacteria</taxon>
        <taxon>Pseudomonadati</taxon>
        <taxon>Pseudomonadota</taxon>
        <taxon>Alphaproteobacteria</taxon>
        <taxon>Rhodobacterales</taxon>
        <taxon>Paracoccaceae</taxon>
        <taxon>Cereibacter</taxon>
    </lineage>
</organism>